<dbReference type="EMBL" id="LFZO01000769">
    <property type="protein sequence ID" value="KXS97834.1"/>
    <property type="molecule type" value="Genomic_DNA"/>
</dbReference>
<organism evidence="2 3">
    <name type="scientific">Pseudocercospora musae</name>
    <dbReference type="NCBI Taxonomy" id="113226"/>
    <lineage>
        <taxon>Eukaryota</taxon>
        <taxon>Fungi</taxon>
        <taxon>Dikarya</taxon>
        <taxon>Ascomycota</taxon>
        <taxon>Pezizomycotina</taxon>
        <taxon>Dothideomycetes</taxon>
        <taxon>Dothideomycetidae</taxon>
        <taxon>Mycosphaerellales</taxon>
        <taxon>Mycosphaerellaceae</taxon>
        <taxon>Pseudocercospora</taxon>
    </lineage>
</organism>
<dbReference type="OrthoDB" id="6132182at2759"/>
<evidence type="ECO:0000313" key="2">
    <source>
        <dbReference type="EMBL" id="KXS97834.1"/>
    </source>
</evidence>
<keyword evidence="3" id="KW-1185">Reference proteome</keyword>
<evidence type="ECO:0000313" key="3">
    <source>
        <dbReference type="Proteomes" id="UP000073492"/>
    </source>
</evidence>
<feature type="chain" id="PRO_5007296946" description="SCP domain-containing protein" evidence="1">
    <location>
        <begin position="28"/>
        <end position="293"/>
    </location>
</feature>
<gene>
    <name evidence="2" type="ORF">AC579_8561</name>
</gene>
<feature type="signal peptide" evidence="1">
    <location>
        <begin position="1"/>
        <end position="27"/>
    </location>
</feature>
<name>A0A139H5X4_9PEZI</name>
<proteinExistence type="predicted"/>
<keyword evidence="1" id="KW-0732">Signal</keyword>
<sequence>MKPADQLFCSFMSLLQLSAALAPQAKALEERGDEEVYSYTRMGPAYVHNVETYHETSTKACTTTSTAYEKATENAGSGYVFTTTTTTTKTVTAKAAYTSTIPASKGFVPIDESVPGASYNPAASLAKREAVPTGPSQPLVARGHGGDRMGQANAHPQHIDVVHWRQASKCSVEKKTKTKTSVNCKKTVTKTATATCTKYPSTASPVYAACATNNIATAYKGLPLFNLAAGLISDLDANPSLSLLGAEWEHIEYNRQHLHCGQPGRVHGSKDESIYGWHQLRDRNIYERKWYDG</sequence>
<evidence type="ECO:0000256" key="1">
    <source>
        <dbReference type="SAM" id="SignalP"/>
    </source>
</evidence>
<protein>
    <recommendedName>
        <fullName evidence="4">SCP domain-containing protein</fullName>
    </recommendedName>
</protein>
<dbReference type="AlphaFoldDB" id="A0A139H5X4"/>
<reference evidence="2 3" key="1">
    <citation type="submission" date="2015-07" db="EMBL/GenBank/DDBJ databases">
        <title>Comparative genomics of the Sigatoka disease complex on banana suggests a link between parallel evolutionary changes in Pseudocercospora fijiensis and Pseudocercospora eumusae and increased virulence on the banana host.</title>
        <authorList>
            <person name="Chang T.-C."/>
            <person name="Salvucci A."/>
            <person name="Crous P.W."/>
            <person name="Stergiopoulos I."/>
        </authorList>
    </citation>
    <scope>NUCLEOTIDE SEQUENCE [LARGE SCALE GENOMIC DNA]</scope>
    <source>
        <strain evidence="2 3">CBS 116634</strain>
    </source>
</reference>
<comment type="caution">
    <text evidence="2">The sequence shown here is derived from an EMBL/GenBank/DDBJ whole genome shotgun (WGS) entry which is preliminary data.</text>
</comment>
<accession>A0A139H5X4</accession>
<evidence type="ECO:0008006" key="4">
    <source>
        <dbReference type="Google" id="ProtNLM"/>
    </source>
</evidence>
<dbReference type="Proteomes" id="UP000073492">
    <property type="component" value="Unassembled WGS sequence"/>
</dbReference>